<dbReference type="EMBL" id="MK072421">
    <property type="protein sequence ID" value="AYV84782.1"/>
    <property type="molecule type" value="Genomic_DNA"/>
</dbReference>
<proteinExistence type="predicted"/>
<feature type="compositionally biased region" description="Gly residues" evidence="1">
    <location>
        <begin position="433"/>
        <end position="444"/>
    </location>
</feature>
<feature type="region of interest" description="Disordered" evidence="1">
    <location>
        <begin position="423"/>
        <end position="445"/>
    </location>
</feature>
<gene>
    <name evidence="2" type="ORF">Hyperionvirus39_2</name>
</gene>
<accession>A0A3G5ACA5</accession>
<sequence>MKKPYNLIDRIIKTTTANFSKYFDASGKLTDPKIKKEYDEVKKNRVPGQLDVINIVPGYSQTDTKILTNDTLIRIRGPCDFSQFPGPVLFKALGVNVTVHDEVGATLTGNKNTGFLQSVAEVKSGVNIEFIGRIDAIGNPISTLSSFRTTLEVIGSSVRIHNFRLKNSFGPPFDPAKPLEIPAAAYFDLSPCVNFLNFHVVDSNAPNAVLVTRSDAVTAVDVLIDGTSNDESNGFIVVNTSNPATVRFDRSHVRRVRGRFAALGAGVISAYPTRIVTDLAWIDGTIEDIMTTEPGSQALGGAISNITNGLINGVVVNGVRAMSNLITNQASGSTGGFLYSGSDVVANVVQTNIGMISPVPSNFYGTGADGAVTINGLVTLEGNVNYTQLIITSTGRLDTNGFIVYVQTLLRIEGGVIFNGGNRSSKGREGVPAKGGGAKGGDGGIPNTNGNLKILRGMPGGGNDNSIGGYLSWSGPYWDY</sequence>
<evidence type="ECO:0000256" key="1">
    <source>
        <dbReference type="SAM" id="MobiDB-lite"/>
    </source>
</evidence>
<organism evidence="2">
    <name type="scientific">Hyperionvirus sp</name>
    <dbReference type="NCBI Taxonomy" id="2487770"/>
    <lineage>
        <taxon>Viruses</taxon>
        <taxon>Varidnaviria</taxon>
        <taxon>Bamfordvirae</taxon>
        <taxon>Nucleocytoviricota</taxon>
        <taxon>Megaviricetes</taxon>
        <taxon>Imitervirales</taxon>
        <taxon>Mimiviridae</taxon>
        <taxon>Klosneuvirinae</taxon>
    </lineage>
</organism>
<reference evidence="2" key="1">
    <citation type="submission" date="2018-10" db="EMBL/GenBank/DDBJ databases">
        <title>Hidden diversity of soil giant viruses.</title>
        <authorList>
            <person name="Schulz F."/>
            <person name="Alteio L."/>
            <person name="Goudeau D."/>
            <person name="Ryan E.M."/>
            <person name="Malmstrom R.R."/>
            <person name="Blanchard J."/>
            <person name="Woyke T."/>
        </authorList>
    </citation>
    <scope>NUCLEOTIDE SEQUENCE</scope>
    <source>
        <strain evidence="2">HYV1</strain>
    </source>
</reference>
<name>A0A3G5ACA5_9VIRU</name>
<evidence type="ECO:0000313" key="2">
    <source>
        <dbReference type="EMBL" id="AYV84782.1"/>
    </source>
</evidence>
<protein>
    <submittedName>
        <fullName evidence="2">Uncharacterized protein</fullName>
    </submittedName>
</protein>